<dbReference type="AlphaFoldDB" id="A0A3L0VXM9"/>
<evidence type="ECO:0000313" key="1">
    <source>
        <dbReference type="EMBL" id="MHO02937.1"/>
    </source>
</evidence>
<protein>
    <submittedName>
        <fullName evidence="1">Uncharacterized protein</fullName>
    </submittedName>
</protein>
<gene>
    <name evidence="1" type="ORF">D9F05_00830</name>
</gene>
<dbReference type="EMBL" id="RNRV01000001">
    <property type="protein sequence ID" value="MHO02937.1"/>
    <property type="molecule type" value="Genomic_DNA"/>
</dbReference>
<comment type="caution">
    <text evidence="1">The sequence shown here is derived from an EMBL/GenBank/DDBJ whole genome shotgun (WGS) entry which is preliminary data.</text>
</comment>
<proteinExistence type="predicted"/>
<name>A0A3L0VXM9_ECOLX</name>
<organism evidence="1">
    <name type="scientific">Escherichia coli</name>
    <dbReference type="NCBI Taxonomy" id="562"/>
    <lineage>
        <taxon>Bacteria</taxon>
        <taxon>Pseudomonadati</taxon>
        <taxon>Pseudomonadota</taxon>
        <taxon>Gammaproteobacteria</taxon>
        <taxon>Enterobacterales</taxon>
        <taxon>Enterobacteriaceae</taxon>
        <taxon>Escherichia</taxon>
    </lineage>
</organism>
<accession>A0A3L0VXM9</accession>
<sequence>MTDTITRADVERLQPHCLRLWPIIQQHPPGSAGRKAITSELNGLPAADRHICDQLLDRMERVIQFEDAWFPFYQGEVDTITPPVKAKRVLPSGPTAKQVWKNTRARQGAFAREITR</sequence>
<reference evidence="1" key="1">
    <citation type="submission" date="2018-10" db="EMBL/GenBank/DDBJ databases">
        <authorList>
            <consortium name="NARMS: The National Antimicrobial Resistance Monitoring System"/>
        </authorList>
    </citation>
    <scope>NUCLEOTIDE SEQUENCE [LARGE SCALE GENOMIC DNA]</scope>
    <source>
        <strain evidence="1">CVM N17EC0388</strain>
    </source>
</reference>